<protein>
    <submittedName>
        <fullName evidence="2">Uncharacterized protein</fullName>
    </submittedName>
</protein>
<dbReference type="EMBL" id="CM007899">
    <property type="protein sequence ID" value="OTG12639.1"/>
    <property type="molecule type" value="Genomic_DNA"/>
</dbReference>
<keyword evidence="3" id="KW-1185">Reference proteome</keyword>
<evidence type="ECO:0000256" key="1">
    <source>
        <dbReference type="SAM" id="SignalP"/>
    </source>
</evidence>
<dbReference type="AlphaFoldDB" id="A0A251TPD3"/>
<evidence type="ECO:0000313" key="2">
    <source>
        <dbReference type="EMBL" id="OTG12639.1"/>
    </source>
</evidence>
<reference evidence="3" key="1">
    <citation type="journal article" date="2017" name="Nature">
        <title>The sunflower genome provides insights into oil metabolism, flowering and Asterid evolution.</title>
        <authorList>
            <person name="Badouin H."/>
            <person name="Gouzy J."/>
            <person name="Grassa C.J."/>
            <person name="Murat F."/>
            <person name="Staton S.E."/>
            <person name="Cottret L."/>
            <person name="Lelandais-Briere C."/>
            <person name="Owens G.L."/>
            <person name="Carrere S."/>
            <person name="Mayjonade B."/>
            <person name="Legrand L."/>
            <person name="Gill N."/>
            <person name="Kane N.C."/>
            <person name="Bowers J.E."/>
            <person name="Hubner S."/>
            <person name="Bellec A."/>
            <person name="Berard A."/>
            <person name="Berges H."/>
            <person name="Blanchet N."/>
            <person name="Boniface M.C."/>
            <person name="Brunel D."/>
            <person name="Catrice O."/>
            <person name="Chaidir N."/>
            <person name="Claudel C."/>
            <person name="Donnadieu C."/>
            <person name="Faraut T."/>
            <person name="Fievet G."/>
            <person name="Helmstetter N."/>
            <person name="King M."/>
            <person name="Knapp S.J."/>
            <person name="Lai Z."/>
            <person name="Le Paslier M.C."/>
            <person name="Lippi Y."/>
            <person name="Lorenzon L."/>
            <person name="Mandel J.R."/>
            <person name="Marage G."/>
            <person name="Marchand G."/>
            <person name="Marquand E."/>
            <person name="Bret-Mestries E."/>
            <person name="Morien E."/>
            <person name="Nambeesan S."/>
            <person name="Nguyen T."/>
            <person name="Pegot-Espagnet P."/>
            <person name="Pouilly N."/>
            <person name="Raftis F."/>
            <person name="Sallet E."/>
            <person name="Schiex T."/>
            <person name="Thomas J."/>
            <person name="Vandecasteele C."/>
            <person name="Vares D."/>
            <person name="Vear F."/>
            <person name="Vautrin S."/>
            <person name="Crespi M."/>
            <person name="Mangin B."/>
            <person name="Burke J.M."/>
            <person name="Salse J."/>
            <person name="Munos S."/>
            <person name="Vincourt P."/>
            <person name="Rieseberg L.H."/>
            <person name="Langlade N.B."/>
        </authorList>
    </citation>
    <scope>NUCLEOTIDE SEQUENCE [LARGE SCALE GENOMIC DNA]</scope>
    <source>
        <strain evidence="3">cv. SF193</strain>
    </source>
</reference>
<dbReference type="Proteomes" id="UP000215914">
    <property type="component" value="Chromosome 10"/>
</dbReference>
<name>A0A251TPD3_HELAN</name>
<gene>
    <name evidence="2" type="ORF">HannXRQ_Chr10g0311821</name>
</gene>
<organism evidence="2 3">
    <name type="scientific">Helianthus annuus</name>
    <name type="common">Common sunflower</name>
    <dbReference type="NCBI Taxonomy" id="4232"/>
    <lineage>
        <taxon>Eukaryota</taxon>
        <taxon>Viridiplantae</taxon>
        <taxon>Streptophyta</taxon>
        <taxon>Embryophyta</taxon>
        <taxon>Tracheophyta</taxon>
        <taxon>Spermatophyta</taxon>
        <taxon>Magnoliopsida</taxon>
        <taxon>eudicotyledons</taxon>
        <taxon>Gunneridae</taxon>
        <taxon>Pentapetalae</taxon>
        <taxon>asterids</taxon>
        <taxon>campanulids</taxon>
        <taxon>Asterales</taxon>
        <taxon>Asteraceae</taxon>
        <taxon>Asteroideae</taxon>
        <taxon>Heliantheae alliance</taxon>
        <taxon>Heliantheae</taxon>
        <taxon>Helianthus</taxon>
    </lineage>
</organism>
<feature type="chain" id="PRO_5012738770" evidence="1">
    <location>
        <begin position="18"/>
        <end position="51"/>
    </location>
</feature>
<sequence>MACEMVLMSFVAIETFAWDLGGVYQSVDGAFTVVLPIGHEDVFLAFLFVFT</sequence>
<keyword evidence="1" id="KW-0732">Signal</keyword>
<accession>A0A251TPD3</accession>
<dbReference type="InParanoid" id="A0A251TPD3"/>
<feature type="signal peptide" evidence="1">
    <location>
        <begin position="1"/>
        <end position="17"/>
    </location>
</feature>
<proteinExistence type="predicted"/>
<evidence type="ECO:0000313" key="3">
    <source>
        <dbReference type="Proteomes" id="UP000215914"/>
    </source>
</evidence>